<evidence type="ECO:0000256" key="1">
    <source>
        <dbReference type="SAM" id="MobiDB-lite"/>
    </source>
</evidence>
<proteinExistence type="predicted"/>
<sequence>MSYILSNDNGDGVNGNGINGNGASGSSSASPSGFRRYSDPEELAQAVGGTVQQHMRENRMDIEGVPGPSNTPLEISAAEDDVQESSASSPALAPLRRSVQRALSHSELGRLQNDIKQIRDRQAQDIGTVLSILRRIDNTVRRIEQKQGRMGAMLAPSLNARVRAGASSGPQPQAVVVDEDENVDKARQDSAATDVANTQVPAQPVDSGSDSGVPVIPRRRTATFIIGPDHSQETTEADTPEVQAVLLPDGMVPVPSHALDQQQPEGEAREDSDTFPAPSVSYADLSSSAAQAPEASSSDTETSHVVEPSPSTSTITSPRPKGKERVNEPGPSGTSNRTGDDDDRHLVHEQPTPRAQAASHPPAQPDYVDPTTGIDSGVSEEAYRRHLADQESSEDNEVIGDDNGTFIIGDDNGSESDEAIGTSFD</sequence>
<dbReference type="Proteomes" id="UP000230605">
    <property type="component" value="Chromosome 8"/>
</dbReference>
<dbReference type="AlphaFoldDB" id="A0A2G5HTT4"/>
<feature type="region of interest" description="Disordered" evidence="1">
    <location>
        <begin position="188"/>
        <end position="215"/>
    </location>
</feature>
<feature type="compositionally biased region" description="Acidic residues" evidence="1">
    <location>
        <begin position="391"/>
        <end position="400"/>
    </location>
</feature>
<dbReference type="Proteomes" id="UP001302367">
    <property type="component" value="Chromosome 8"/>
</dbReference>
<reference evidence="3 5" key="2">
    <citation type="submission" date="2023-09" db="EMBL/GenBank/DDBJ databases">
        <title>Complete-Gapless Cercospora beticola genome.</title>
        <authorList>
            <person name="Wyatt N.A."/>
            <person name="Spanner R.E."/>
            <person name="Bolton M.D."/>
        </authorList>
    </citation>
    <scope>NUCLEOTIDE SEQUENCE [LARGE SCALE GENOMIC DNA]</scope>
    <source>
        <strain evidence="3">Cb09-40</strain>
    </source>
</reference>
<feature type="compositionally biased region" description="Polar residues" evidence="1">
    <location>
        <begin position="195"/>
        <end position="210"/>
    </location>
</feature>
<protein>
    <submittedName>
        <fullName evidence="2">Uncharacterized protein</fullName>
    </submittedName>
</protein>
<organism evidence="2 4">
    <name type="scientific">Cercospora beticola</name>
    <name type="common">Sugarbeet leaf spot fungus</name>
    <dbReference type="NCBI Taxonomy" id="122368"/>
    <lineage>
        <taxon>Eukaryota</taxon>
        <taxon>Fungi</taxon>
        <taxon>Dikarya</taxon>
        <taxon>Ascomycota</taxon>
        <taxon>Pezizomycotina</taxon>
        <taxon>Dothideomycetes</taxon>
        <taxon>Dothideomycetidae</taxon>
        <taxon>Mycosphaerellales</taxon>
        <taxon>Mycosphaerellaceae</taxon>
        <taxon>Cercospora</taxon>
    </lineage>
</organism>
<evidence type="ECO:0000313" key="3">
    <source>
        <dbReference type="EMBL" id="WPB06850.1"/>
    </source>
</evidence>
<evidence type="ECO:0000313" key="5">
    <source>
        <dbReference type="Proteomes" id="UP001302367"/>
    </source>
</evidence>
<feature type="compositionally biased region" description="Gly residues" evidence="1">
    <location>
        <begin position="12"/>
        <end position="23"/>
    </location>
</feature>
<gene>
    <name evidence="2" type="ORF">CB0940_10143</name>
    <name evidence="3" type="ORF">RHO25_011510</name>
</gene>
<reference evidence="2 4" key="1">
    <citation type="submission" date="2015-10" db="EMBL/GenBank/DDBJ databases">
        <title>The cercosporin biosynthetic gene cluster was horizontally transferred to several fungal lineages and shown to be expanded in Cercospora beticola based on microsynteny with recipient genomes.</title>
        <authorList>
            <person name="De Jonge R."/>
            <person name="Ebert M.K."/>
            <person name="Suttle J.C."/>
            <person name="Jurick Ii W.M."/>
            <person name="Secor G.A."/>
            <person name="Thomma B.P."/>
            <person name="Van De Peer Y."/>
            <person name="Bolton M.D."/>
        </authorList>
    </citation>
    <scope>NUCLEOTIDE SEQUENCE [LARGE SCALE GENOMIC DNA]</scope>
    <source>
        <strain evidence="2 4">09-40</strain>
    </source>
</reference>
<keyword evidence="5" id="KW-1185">Reference proteome</keyword>
<feature type="region of interest" description="Disordered" evidence="1">
    <location>
        <begin position="252"/>
        <end position="425"/>
    </location>
</feature>
<accession>A0A2G5HTT4</accession>
<dbReference type="OrthoDB" id="3647669at2759"/>
<feature type="compositionally biased region" description="Low complexity" evidence="1">
    <location>
        <begin position="308"/>
        <end position="319"/>
    </location>
</feature>
<dbReference type="EMBL" id="CP134191">
    <property type="protein sequence ID" value="WPB06850.1"/>
    <property type="molecule type" value="Genomic_DNA"/>
</dbReference>
<feature type="region of interest" description="Disordered" evidence="1">
    <location>
        <begin position="1"/>
        <end position="93"/>
    </location>
</feature>
<name>A0A2G5HTT4_CERBT</name>
<evidence type="ECO:0000313" key="2">
    <source>
        <dbReference type="EMBL" id="PIA95642.1"/>
    </source>
</evidence>
<feature type="compositionally biased region" description="Low complexity" evidence="1">
    <location>
        <begin position="24"/>
        <end position="33"/>
    </location>
</feature>
<feature type="compositionally biased region" description="Basic and acidic residues" evidence="1">
    <location>
        <begin position="338"/>
        <end position="348"/>
    </location>
</feature>
<dbReference type="EMBL" id="LKMD01000103">
    <property type="protein sequence ID" value="PIA95642.1"/>
    <property type="molecule type" value="Genomic_DNA"/>
</dbReference>
<feature type="compositionally biased region" description="Low complexity" evidence="1">
    <location>
        <begin position="1"/>
        <end position="11"/>
    </location>
</feature>
<feature type="compositionally biased region" description="Low complexity" evidence="1">
    <location>
        <begin position="286"/>
        <end position="298"/>
    </location>
</feature>
<evidence type="ECO:0000313" key="4">
    <source>
        <dbReference type="Proteomes" id="UP000230605"/>
    </source>
</evidence>